<accession>A0A2S5KV28</accession>
<proteinExistence type="predicted"/>
<dbReference type="AlphaFoldDB" id="A0A2S5KV28"/>
<dbReference type="EMBL" id="PRLP01000015">
    <property type="protein sequence ID" value="PPC78545.1"/>
    <property type="molecule type" value="Genomic_DNA"/>
</dbReference>
<sequence>MTKNDILRRIRYVFDFSDDQMIGLFAAADVTVTRAQVSNWLKKDDVADFEKIPDVLLATFLNGLINQRRGRREGAQPEPEKRLNHNIVLRKLRIALDFKEEDMLAVLALADFRMGKHELSALFRAPTHKHYRECQDQVLRNFLNGLQIKFRGAQQAD</sequence>
<name>A0A2S5KV28_9PROT</name>
<dbReference type="PANTHER" id="PTHR37805:SF1">
    <property type="entry name" value="CYTOPLASMIC PROTEIN"/>
    <property type="match status" value="1"/>
</dbReference>
<evidence type="ECO:0000313" key="1">
    <source>
        <dbReference type="EMBL" id="PPC78545.1"/>
    </source>
</evidence>
<dbReference type="InterPro" id="IPR009921">
    <property type="entry name" value="YehS-like"/>
</dbReference>
<reference evidence="1 2" key="1">
    <citation type="submission" date="2018-02" db="EMBL/GenBank/DDBJ databases">
        <title>novel marine gammaproteobacteria from coastal saline agro ecosystem.</title>
        <authorList>
            <person name="Krishnan R."/>
            <person name="Ramesh Kumar N."/>
        </authorList>
    </citation>
    <scope>NUCLEOTIDE SEQUENCE [LARGE SCALE GENOMIC DNA]</scope>
    <source>
        <strain evidence="1 2">228</strain>
    </source>
</reference>
<organism evidence="1 2">
    <name type="scientific">Proteobacteria bacterium 228</name>
    <dbReference type="NCBI Taxonomy" id="2083153"/>
    <lineage>
        <taxon>Bacteria</taxon>
        <taxon>Pseudomonadati</taxon>
        <taxon>Pseudomonadota</taxon>
    </lineage>
</organism>
<gene>
    <name evidence="1" type="ORF">C4K68_05550</name>
</gene>
<dbReference type="Proteomes" id="UP000238196">
    <property type="component" value="Unassembled WGS sequence"/>
</dbReference>
<dbReference type="PANTHER" id="PTHR37805">
    <property type="entry name" value="CYTOPLASMIC PROTEIN-RELATED"/>
    <property type="match status" value="1"/>
</dbReference>
<protein>
    <submittedName>
        <fullName evidence="1">DUF1456 domain-containing protein</fullName>
    </submittedName>
</protein>
<comment type="caution">
    <text evidence="1">The sequence shown here is derived from an EMBL/GenBank/DDBJ whole genome shotgun (WGS) entry which is preliminary data.</text>
</comment>
<dbReference type="Pfam" id="PF07308">
    <property type="entry name" value="DUF1456"/>
    <property type="match status" value="2"/>
</dbReference>
<evidence type="ECO:0000313" key="2">
    <source>
        <dbReference type="Proteomes" id="UP000238196"/>
    </source>
</evidence>
<dbReference type="OrthoDB" id="9788465at2"/>